<feature type="transmembrane region" description="Helical" evidence="10">
    <location>
        <begin position="99"/>
        <end position="122"/>
    </location>
</feature>
<dbReference type="Proteomes" id="UP000294855">
    <property type="component" value="Unassembled WGS sequence"/>
</dbReference>
<feature type="transmembrane region" description="Helical" evidence="10">
    <location>
        <begin position="428"/>
        <end position="448"/>
    </location>
</feature>
<feature type="transmembrane region" description="Helical" evidence="10">
    <location>
        <begin position="62"/>
        <end position="87"/>
    </location>
</feature>
<dbReference type="AlphaFoldDB" id="A0A484F6R3"/>
<keyword evidence="5" id="KW-1003">Cell membrane</keyword>
<dbReference type="EMBL" id="SNYS01000006">
    <property type="protein sequence ID" value="TDQ70088.1"/>
    <property type="molecule type" value="Genomic_DNA"/>
</dbReference>
<dbReference type="PANTHER" id="PTHR43823:SF3">
    <property type="entry name" value="MULTIDRUG EXPORT PROTEIN MEPA"/>
    <property type="match status" value="1"/>
</dbReference>
<keyword evidence="7 10" id="KW-1133">Transmembrane helix</keyword>
<dbReference type="GO" id="GO:0015297">
    <property type="term" value="F:antiporter activity"/>
    <property type="evidence" value="ECO:0007669"/>
    <property type="project" value="InterPro"/>
</dbReference>
<dbReference type="CDD" id="cd13143">
    <property type="entry name" value="MATE_MepA_like"/>
    <property type="match status" value="1"/>
</dbReference>
<feature type="transmembrane region" description="Helical" evidence="10">
    <location>
        <begin position="373"/>
        <end position="394"/>
    </location>
</feature>
<evidence type="ECO:0000256" key="2">
    <source>
        <dbReference type="ARBA" id="ARBA00008417"/>
    </source>
</evidence>
<evidence type="ECO:0000256" key="9">
    <source>
        <dbReference type="ARBA" id="ARBA00023251"/>
    </source>
</evidence>
<keyword evidence="12" id="KW-1185">Reference proteome</keyword>
<dbReference type="GO" id="GO:0005886">
    <property type="term" value="C:plasma membrane"/>
    <property type="evidence" value="ECO:0007669"/>
    <property type="project" value="UniProtKB-SubCell"/>
</dbReference>
<evidence type="ECO:0000313" key="12">
    <source>
        <dbReference type="Proteomes" id="UP000294855"/>
    </source>
</evidence>
<organism evidence="11 12">
    <name type="scientific">Methanimicrococcus blatticola</name>
    <dbReference type="NCBI Taxonomy" id="91560"/>
    <lineage>
        <taxon>Archaea</taxon>
        <taxon>Methanobacteriati</taxon>
        <taxon>Methanobacteriota</taxon>
        <taxon>Stenosarchaea group</taxon>
        <taxon>Methanomicrobia</taxon>
        <taxon>Methanosarcinales</taxon>
        <taxon>Methanosarcinaceae</taxon>
        <taxon>Methanimicrococcus</taxon>
    </lineage>
</organism>
<sequence length="472" mass="50859">MSEMKSNTGGNILGTEDVKKLLFKFAVPSVIAMLVGALYNIVDQIFIGQSVGMLGNAATNVAFPLVTIATALGLLFGVGGASNFNLYLGAGNKERAKKVVGNALFLLTASGLVMLIVIHLFLESLTGLFGATELVFPLALEYISITSYGILFLIFSTGASNMIRADGSPKYSMYCLLIGAVLNVILDAVFIFGFDMGIAGAAWATVISQIVSCLMAAVYFRKMKTISIGKNDFLLKWGIVKPILYLGASSCLNQLAMMVVQIVLNNTATYYGAMSVYGSEIPLAVAGVISKVSMIFISIIIGIAQGGQPIAGFNYGAKNYGRVKEVFKLVVSISLAISFVSFLCFQLFPLQIIQIFGDGSELYFEFAIRFCRIFLLMMIVVGIQPASSILFTAIGKSHKGIFLAMIRQVILLIPLLIILPIYFGIDGILYAGPIADGVSAVIAFVFVYREMKKLTAMEKEENLRRETLATAT</sequence>
<feature type="transmembrane region" description="Helical" evidence="10">
    <location>
        <begin position="326"/>
        <end position="353"/>
    </location>
</feature>
<feature type="transmembrane region" description="Helical" evidence="10">
    <location>
        <begin position="401"/>
        <end position="422"/>
    </location>
</feature>
<dbReference type="InterPro" id="IPR045070">
    <property type="entry name" value="MATE_MepA-like"/>
</dbReference>
<reference evidence="11 12" key="1">
    <citation type="submission" date="2019-03" db="EMBL/GenBank/DDBJ databases">
        <title>Genomic Encyclopedia of Type Strains, Phase IV (KMG-IV): sequencing the most valuable type-strain genomes for metagenomic binning, comparative biology and taxonomic classification.</title>
        <authorList>
            <person name="Goeker M."/>
        </authorList>
    </citation>
    <scope>NUCLEOTIDE SEQUENCE [LARGE SCALE GENOMIC DNA]</scope>
    <source>
        <strain evidence="11 12">DSM 13328</strain>
    </source>
</reference>
<dbReference type="PANTHER" id="PTHR43823">
    <property type="entry name" value="SPORULATION PROTEIN YKVU"/>
    <property type="match status" value="1"/>
</dbReference>
<dbReference type="PIRSF" id="PIRSF006603">
    <property type="entry name" value="DinF"/>
    <property type="match status" value="1"/>
</dbReference>
<name>A0A484F6R3_9EURY</name>
<feature type="transmembrane region" description="Helical" evidence="10">
    <location>
        <begin position="200"/>
        <end position="221"/>
    </location>
</feature>
<evidence type="ECO:0000256" key="7">
    <source>
        <dbReference type="ARBA" id="ARBA00022989"/>
    </source>
</evidence>
<protein>
    <recommendedName>
        <fullName evidence="3">Multidrug export protein MepA</fullName>
    </recommendedName>
</protein>
<dbReference type="InterPro" id="IPR002528">
    <property type="entry name" value="MATE_fam"/>
</dbReference>
<dbReference type="Pfam" id="PF01554">
    <property type="entry name" value="MatE"/>
    <property type="match status" value="2"/>
</dbReference>
<feature type="transmembrane region" description="Helical" evidence="10">
    <location>
        <begin position="242"/>
        <end position="264"/>
    </location>
</feature>
<dbReference type="OrthoDB" id="214119at2157"/>
<evidence type="ECO:0000256" key="10">
    <source>
        <dbReference type="SAM" id="Phobius"/>
    </source>
</evidence>
<dbReference type="InterPro" id="IPR048279">
    <property type="entry name" value="MdtK-like"/>
</dbReference>
<dbReference type="RefSeq" id="WP_208107045.1">
    <property type="nucleotide sequence ID" value="NZ_JAHDUW010000005.1"/>
</dbReference>
<comment type="caution">
    <text evidence="11">The sequence shown here is derived from an EMBL/GenBank/DDBJ whole genome shotgun (WGS) entry which is preliminary data.</text>
</comment>
<evidence type="ECO:0000256" key="5">
    <source>
        <dbReference type="ARBA" id="ARBA00022475"/>
    </source>
</evidence>
<evidence type="ECO:0000256" key="8">
    <source>
        <dbReference type="ARBA" id="ARBA00023136"/>
    </source>
</evidence>
<evidence type="ECO:0000256" key="6">
    <source>
        <dbReference type="ARBA" id="ARBA00022692"/>
    </source>
</evidence>
<feature type="transmembrane region" description="Helical" evidence="10">
    <location>
        <begin position="134"/>
        <end position="159"/>
    </location>
</feature>
<proteinExistence type="inferred from homology"/>
<keyword evidence="9" id="KW-0046">Antibiotic resistance</keyword>
<dbReference type="InterPro" id="IPR051327">
    <property type="entry name" value="MATE_MepA_subfamily"/>
</dbReference>
<keyword evidence="6 10" id="KW-0812">Transmembrane</keyword>
<keyword evidence="8 10" id="KW-0472">Membrane</keyword>
<keyword evidence="4" id="KW-0813">Transport</keyword>
<accession>A0A484F6R3</accession>
<feature type="transmembrane region" description="Helical" evidence="10">
    <location>
        <begin position="171"/>
        <end position="194"/>
    </location>
</feature>
<dbReference type="NCBIfam" id="TIGR00797">
    <property type="entry name" value="matE"/>
    <property type="match status" value="1"/>
</dbReference>
<evidence type="ECO:0000313" key="11">
    <source>
        <dbReference type="EMBL" id="TDQ70088.1"/>
    </source>
</evidence>
<evidence type="ECO:0000256" key="1">
    <source>
        <dbReference type="ARBA" id="ARBA00004651"/>
    </source>
</evidence>
<comment type="subcellular location">
    <subcellularLocation>
        <location evidence="1">Cell membrane</location>
        <topology evidence="1">Multi-pass membrane protein</topology>
    </subcellularLocation>
</comment>
<evidence type="ECO:0000256" key="4">
    <source>
        <dbReference type="ARBA" id="ARBA00022448"/>
    </source>
</evidence>
<feature type="transmembrane region" description="Helical" evidence="10">
    <location>
        <begin position="21"/>
        <end position="42"/>
    </location>
</feature>
<dbReference type="GO" id="GO:0042910">
    <property type="term" value="F:xenobiotic transmembrane transporter activity"/>
    <property type="evidence" value="ECO:0007669"/>
    <property type="project" value="InterPro"/>
</dbReference>
<comment type="similarity">
    <text evidence="2">Belongs to the multi antimicrobial extrusion (MATE) (TC 2.A.66.1) family. MepA subfamily.</text>
</comment>
<gene>
    <name evidence="11" type="ORF">C7391_0423</name>
</gene>
<evidence type="ECO:0000256" key="3">
    <source>
        <dbReference type="ARBA" id="ARBA00022106"/>
    </source>
</evidence>
<dbReference type="GO" id="GO:0046677">
    <property type="term" value="P:response to antibiotic"/>
    <property type="evidence" value="ECO:0007669"/>
    <property type="project" value="UniProtKB-KW"/>
</dbReference>